<feature type="chain" id="PRO_5038414159" evidence="1">
    <location>
        <begin position="21"/>
        <end position="268"/>
    </location>
</feature>
<name>A0A1F2WHT0_9ACTN</name>
<evidence type="ECO:0000313" key="2">
    <source>
        <dbReference type="EMBL" id="OFW56383.1"/>
    </source>
</evidence>
<sequence length="268" mass="29532">MAKLIIAVVLTALLLLGVMAAGCQSGTRDKVEEIDEILREGTSQLAEVTGFIGTLKEFDFENANFLQNALGSIGTSRAKLRVLKASTDRLDELTYDGELEPLGQYIRLYIDATREGIAQLDEVYNGLEEILKAIEPILREEAVITQLEQPQDDAELLVRLRRLEAATVPAISNLQGVEVPALLADYKTLFLEVFTTLLNLTRNLIVVASGGSTTIDLETNPDFDSMNLLIAGYGTVVEELYVNLKVSKIDAVLEQVELEINRLYVSRS</sequence>
<protein>
    <submittedName>
        <fullName evidence="2">Uncharacterized protein</fullName>
    </submittedName>
</protein>
<dbReference type="AlphaFoldDB" id="A0A1F2WHT0"/>
<proteinExistence type="predicted"/>
<keyword evidence="1" id="KW-0732">Signal</keyword>
<evidence type="ECO:0000256" key="1">
    <source>
        <dbReference type="SAM" id="SignalP"/>
    </source>
</evidence>
<dbReference type="STRING" id="1797197.A2Y75_04075"/>
<gene>
    <name evidence="2" type="ORF">A2Y75_04075</name>
</gene>
<dbReference type="Proteomes" id="UP000177876">
    <property type="component" value="Unassembled WGS sequence"/>
</dbReference>
<reference evidence="2 3" key="1">
    <citation type="journal article" date="2016" name="Nat. Commun.">
        <title>Thousands of microbial genomes shed light on interconnected biogeochemical processes in an aquifer system.</title>
        <authorList>
            <person name="Anantharaman K."/>
            <person name="Brown C.T."/>
            <person name="Hug L.A."/>
            <person name="Sharon I."/>
            <person name="Castelle C.J."/>
            <person name="Probst A.J."/>
            <person name="Thomas B.C."/>
            <person name="Singh A."/>
            <person name="Wilkins M.J."/>
            <person name="Karaoz U."/>
            <person name="Brodie E.L."/>
            <person name="Williams K.H."/>
            <person name="Hubbard S.S."/>
            <person name="Banfield J.F."/>
        </authorList>
    </citation>
    <scope>NUCLEOTIDE SEQUENCE [LARGE SCALE GENOMIC DNA]</scope>
</reference>
<evidence type="ECO:0000313" key="3">
    <source>
        <dbReference type="Proteomes" id="UP000177876"/>
    </source>
</evidence>
<dbReference type="PROSITE" id="PS51257">
    <property type="entry name" value="PROKAR_LIPOPROTEIN"/>
    <property type="match status" value="1"/>
</dbReference>
<organism evidence="2 3">
    <name type="scientific">Candidatus Solincola sediminis</name>
    <dbReference type="NCBI Taxonomy" id="1797199"/>
    <lineage>
        <taxon>Bacteria</taxon>
        <taxon>Bacillati</taxon>
        <taxon>Actinomycetota</taxon>
        <taxon>Candidatus Geothermincolia</taxon>
        <taxon>Candidatus Geothermincolales</taxon>
        <taxon>Candidatus Geothermincolaceae</taxon>
        <taxon>Candidatus Solincola</taxon>
    </lineage>
</organism>
<accession>A0A1F2WHT0</accession>
<feature type="signal peptide" evidence="1">
    <location>
        <begin position="1"/>
        <end position="20"/>
    </location>
</feature>
<dbReference type="EMBL" id="MELK01000047">
    <property type="protein sequence ID" value="OFW56383.1"/>
    <property type="molecule type" value="Genomic_DNA"/>
</dbReference>
<comment type="caution">
    <text evidence="2">The sequence shown here is derived from an EMBL/GenBank/DDBJ whole genome shotgun (WGS) entry which is preliminary data.</text>
</comment>